<feature type="domain" description="Glycosyltransferase subfamily 4-like N-terminal" evidence="4">
    <location>
        <begin position="133"/>
        <end position="312"/>
    </location>
</feature>
<evidence type="ECO:0000313" key="6">
    <source>
        <dbReference type="Proteomes" id="UP000286954"/>
    </source>
</evidence>
<dbReference type="KEGG" id="gak:X907_2164"/>
<dbReference type="InterPro" id="IPR028098">
    <property type="entry name" value="Glyco_trans_4-like_N"/>
</dbReference>
<evidence type="ECO:0000256" key="2">
    <source>
        <dbReference type="ARBA" id="ARBA00022679"/>
    </source>
</evidence>
<accession>A0A3T0EB29</accession>
<dbReference type="Pfam" id="PF00534">
    <property type="entry name" value="Glycos_transf_1"/>
    <property type="match status" value="1"/>
</dbReference>
<dbReference type="Pfam" id="PF13579">
    <property type="entry name" value="Glyco_trans_4_4"/>
    <property type="match status" value="1"/>
</dbReference>
<reference evidence="5 6" key="1">
    <citation type="submission" date="2016-12" db="EMBL/GenBank/DDBJ databases">
        <title>The genome of dimorphic prosthecate Glycocaulis alkaliphilus 6b-8t, isolated from crude oil dictates its adaptability in petroleum environments.</title>
        <authorList>
            <person name="Wu X.-L."/>
            <person name="Geng S."/>
        </authorList>
    </citation>
    <scope>NUCLEOTIDE SEQUENCE [LARGE SCALE GENOMIC DNA]</scope>
    <source>
        <strain evidence="5 6">6B-8</strain>
    </source>
</reference>
<dbReference type="EMBL" id="CP018911">
    <property type="protein sequence ID" value="AZU04685.1"/>
    <property type="molecule type" value="Genomic_DNA"/>
</dbReference>
<keyword evidence="6" id="KW-1185">Reference proteome</keyword>
<dbReference type="Gene3D" id="3.40.50.2000">
    <property type="entry name" value="Glycogen Phosphorylase B"/>
    <property type="match status" value="2"/>
</dbReference>
<organism evidence="5 6">
    <name type="scientific">Glycocaulis alkaliphilus</name>
    <dbReference type="NCBI Taxonomy" id="1434191"/>
    <lineage>
        <taxon>Bacteria</taxon>
        <taxon>Pseudomonadati</taxon>
        <taxon>Pseudomonadota</taxon>
        <taxon>Alphaproteobacteria</taxon>
        <taxon>Maricaulales</taxon>
        <taxon>Maricaulaceae</taxon>
        <taxon>Glycocaulis</taxon>
    </lineage>
</organism>
<protein>
    <submittedName>
        <fullName evidence="5">Glycosyl transferase group 1</fullName>
    </submittedName>
</protein>
<dbReference type="SUPFAM" id="SSF53756">
    <property type="entry name" value="UDP-Glycosyltransferase/glycogen phosphorylase"/>
    <property type="match status" value="1"/>
</dbReference>
<keyword evidence="2 5" id="KW-0808">Transferase</keyword>
<evidence type="ECO:0000259" key="4">
    <source>
        <dbReference type="Pfam" id="PF13579"/>
    </source>
</evidence>
<sequence length="523" mass="56548">MFTAARIFLVFMRSRRRFVRILRERRSEPVFHSLLSIEPQISAHLSIPELRQLAALARHNDPSALINQLLHAPSAQESLPLTVRAKLTRFNEFMMAAAGSFLELPASPATAPDSKGRAVVMAFHSGAPLVINGYAARSDEMIAAAEAAGWQPKPVLRLGYPQELNRFRSEPATGTELVNDREWRRLPDDRLGLLTRGLNDYVEAYARRLADVSHDTGASIIHAASNYVNGLAASYAARLAGKKSIYEVRGLWHVTKAAQGSRIDSDIFYQGADALEVEAVRRADAAICISGAVREYLAARGADTARISVIPNAVCTRHYAPRERNPALARKWGLDPDRITVAYFGSFAPYEGLETLVDALELASSGGANIQALFVGGGPAKDAIRQQIGRAGLAARVQLADHVPRSEIAQLYSIVDIAPVPRIDRPVTRLVPPIKLVEAMSSGVSPVVSALAPLTEIVEHERTGLVVPPGDANALATAITRLAGDTPLRLQLAAAARAEAEARFSREIVAAALNAVYAKVLEQ</sequence>
<dbReference type="Proteomes" id="UP000286954">
    <property type="component" value="Chromosome"/>
</dbReference>
<dbReference type="PANTHER" id="PTHR12526:SF510">
    <property type="entry name" value="D-INOSITOL 3-PHOSPHATE GLYCOSYLTRANSFERASE"/>
    <property type="match status" value="1"/>
</dbReference>
<evidence type="ECO:0000256" key="1">
    <source>
        <dbReference type="ARBA" id="ARBA00022676"/>
    </source>
</evidence>
<feature type="domain" description="Glycosyl transferase family 1" evidence="3">
    <location>
        <begin position="329"/>
        <end position="497"/>
    </location>
</feature>
<evidence type="ECO:0000313" key="5">
    <source>
        <dbReference type="EMBL" id="AZU04685.1"/>
    </source>
</evidence>
<keyword evidence="1" id="KW-0328">Glycosyltransferase</keyword>
<gene>
    <name evidence="5" type="ORF">X907_2164</name>
</gene>
<dbReference type="GO" id="GO:0016757">
    <property type="term" value="F:glycosyltransferase activity"/>
    <property type="evidence" value="ECO:0007669"/>
    <property type="project" value="UniProtKB-KW"/>
</dbReference>
<dbReference type="AlphaFoldDB" id="A0A3T0EB29"/>
<dbReference type="InterPro" id="IPR001296">
    <property type="entry name" value="Glyco_trans_1"/>
</dbReference>
<proteinExistence type="predicted"/>
<dbReference type="PANTHER" id="PTHR12526">
    <property type="entry name" value="GLYCOSYLTRANSFERASE"/>
    <property type="match status" value="1"/>
</dbReference>
<name>A0A3T0EB29_9PROT</name>
<evidence type="ECO:0000259" key="3">
    <source>
        <dbReference type="Pfam" id="PF00534"/>
    </source>
</evidence>